<gene>
    <name evidence="6" type="ORF">ENW50_09705</name>
</gene>
<dbReference type="Gene3D" id="3.30.1330.30">
    <property type="match status" value="1"/>
</dbReference>
<dbReference type="Pfam" id="PF00588">
    <property type="entry name" value="SpoU_methylase"/>
    <property type="match status" value="1"/>
</dbReference>
<dbReference type="PANTHER" id="PTHR43191">
    <property type="entry name" value="RRNA METHYLTRANSFERASE 3"/>
    <property type="match status" value="1"/>
</dbReference>
<dbReference type="Pfam" id="PF22435">
    <property type="entry name" value="MRM3-like_sub_bind"/>
    <property type="match status" value="1"/>
</dbReference>
<comment type="caution">
    <text evidence="6">The sequence shown here is derived from an EMBL/GenBank/DDBJ whole genome shotgun (WGS) entry which is preliminary data.</text>
</comment>
<organism evidence="6">
    <name type="scientific">Acidobacterium capsulatum</name>
    <dbReference type="NCBI Taxonomy" id="33075"/>
    <lineage>
        <taxon>Bacteria</taxon>
        <taxon>Pseudomonadati</taxon>
        <taxon>Acidobacteriota</taxon>
        <taxon>Terriglobia</taxon>
        <taxon>Terriglobales</taxon>
        <taxon>Acidobacteriaceae</taxon>
        <taxon>Acidobacterium</taxon>
    </lineage>
</organism>
<dbReference type="InterPro" id="IPR053888">
    <property type="entry name" value="MRM3-like_sub_bind"/>
</dbReference>
<reference evidence="6" key="1">
    <citation type="journal article" date="2020" name="mSystems">
        <title>Genome- and Community-Level Interaction Insights into Carbon Utilization and Element Cycling Functions of Hydrothermarchaeota in Hydrothermal Sediment.</title>
        <authorList>
            <person name="Zhou Z."/>
            <person name="Liu Y."/>
            <person name="Xu W."/>
            <person name="Pan J."/>
            <person name="Luo Z.H."/>
            <person name="Li M."/>
        </authorList>
    </citation>
    <scope>NUCLEOTIDE SEQUENCE [LARGE SCALE GENOMIC DNA]</scope>
    <source>
        <strain evidence="6">SpSt-855</strain>
    </source>
</reference>
<evidence type="ECO:0000259" key="5">
    <source>
        <dbReference type="Pfam" id="PF22435"/>
    </source>
</evidence>
<evidence type="ECO:0000313" key="6">
    <source>
        <dbReference type="EMBL" id="HGY94940.1"/>
    </source>
</evidence>
<comment type="similarity">
    <text evidence="1">Belongs to the class IV-like SAM-binding methyltransferase superfamily. RNA methyltransferase TrmH family.</text>
</comment>
<dbReference type="AlphaFoldDB" id="A0A7V4XTR1"/>
<evidence type="ECO:0000256" key="2">
    <source>
        <dbReference type="ARBA" id="ARBA00022603"/>
    </source>
</evidence>
<dbReference type="InterPro" id="IPR051259">
    <property type="entry name" value="rRNA_Methyltransferase"/>
</dbReference>
<evidence type="ECO:0000259" key="4">
    <source>
        <dbReference type="Pfam" id="PF00588"/>
    </source>
</evidence>
<protein>
    <submittedName>
        <fullName evidence="6">RNA methyltransferase</fullName>
    </submittedName>
</protein>
<proteinExistence type="inferred from homology"/>
<dbReference type="InterPro" id="IPR001537">
    <property type="entry name" value="SpoU_MeTrfase"/>
</dbReference>
<dbReference type="GO" id="GO:0032259">
    <property type="term" value="P:methylation"/>
    <property type="evidence" value="ECO:0007669"/>
    <property type="project" value="UniProtKB-KW"/>
</dbReference>
<name>A0A7V4XTR1_9BACT</name>
<dbReference type="CDD" id="cd18095">
    <property type="entry name" value="SpoU-like_rRNA-MTase"/>
    <property type="match status" value="1"/>
</dbReference>
<dbReference type="InterPro" id="IPR029064">
    <property type="entry name" value="Ribosomal_eL30-like_sf"/>
</dbReference>
<keyword evidence="3 6" id="KW-0808">Transferase</keyword>
<dbReference type="Gene3D" id="3.40.1280.10">
    <property type="match status" value="1"/>
</dbReference>
<keyword evidence="2 6" id="KW-0489">Methyltransferase</keyword>
<accession>A0A7V4XTR1</accession>
<feature type="domain" description="tRNA/rRNA methyltransferase SpoU type" evidence="4">
    <location>
        <begin position="131"/>
        <end position="270"/>
    </location>
</feature>
<dbReference type="SUPFAM" id="SSF75217">
    <property type="entry name" value="alpha/beta knot"/>
    <property type="match status" value="1"/>
</dbReference>
<dbReference type="InterPro" id="IPR029026">
    <property type="entry name" value="tRNA_m1G_MTases_N"/>
</dbReference>
<evidence type="ECO:0000256" key="1">
    <source>
        <dbReference type="ARBA" id="ARBA00007228"/>
    </source>
</evidence>
<dbReference type="GO" id="GO:0008173">
    <property type="term" value="F:RNA methyltransferase activity"/>
    <property type="evidence" value="ECO:0007669"/>
    <property type="project" value="InterPro"/>
</dbReference>
<dbReference type="InterPro" id="IPR029028">
    <property type="entry name" value="Alpha/beta_knot_MTases"/>
</dbReference>
<dbReference type="PANTHER" id="PTHR43191:SF2">
    <property type="entry name" value="RRNA METHYLTRANSFERASE 3, MITOCHONDRIAL"/>
    <property type="match status" value="1"/>
</dbReference>
<sequence length="283" mass="29548">MPNATERARTTRIVQSRHNSRVKELRAAFSHPGKGERGYIALEGELLLGEALRSGLAPAAVFVRSGQWAALERVAAQAPSRAALDSAEILELPADIFSSAVDTESPQGIAALLAPPYFDWDDLFPPHAPALLLVAGGLQDPGNLGTLIRSAEAFGASGVLTLPGTVNLWNAKVVRASAGSVFRMPVVARCEEEVLARLAAQGVTLFATTADGELPATQAALTQPCALLIGNEGAGLAPHLLEKACARLAIPTPGPVESLNAAIAGSILLYEASRQRAASQREQ</sequence>
<evidence type="ECO:0000256" key="3">
    <source>
        <dbReference type="ARBA" id="ARBA00022679"/>
    </source>
</evidence>
<dbReference type="GO" id="GO:0006396">
    <property type="term" value="P:RNA processing"/>
    <property type="evidence" value="ECO:0007669"/>
    <property type="project" value="InterPro"/>
</dbReference>
<dbReference type="SUPFAM" id="SSF55315">
    <property type="entry name" value="L30e-like"/>
    <property type="match status" value="1"/>
</dbReference>
<feature type="domain" description="MRM3-like substrate binding" evidence="5">
    <location>
        <begin position="19"/>
        <end position="111"/>
    </location>
</feature>
<dbReference type="GO" id="GO:0003723">
    <property type="term" value="F:RNA binding"/>
    <property type="evidence" value="ECO:0007669"/>
    <property type="project" value="InterPro"/>
</dbReference>
<dbReference type="EMBL" id="DTKL01000061">
    <property type="protein sequence ID" value="HGY94940.1"/>
    <property type="molecule type" value="Genomic_DNA"/>
</dbReference>